<evidence type="ECO:0000256" key="2">
    <source>
        <dbReference type="SAM" id="SignalP"/>
    </source>
</evidence>
<protein>
    <recommendedName>
        <fullName evidence="5">Lipoprotein</fullName>
    </recommendedName>
</protein>
<keyword evidence="4" id="KW-1185">Reference proteome</keyword>
<comment type="caution">
    <text evidence="3">The sequence shown here is derived from an EMBL/GenBank/DDBJ whole genome shotgun (WGS) entry which is preliminary data.</text>
</comment>
<keyword evidence="1" id="KW-0472">Membrane</keyword>
<name>A0AAE3YUJ7_9ACTN</name>
<gene>
    <name evidence="3" type="ORF">J2S41_006941</name>
</gene>
<evidence type="ECO:0000313" key="4">
    <source>
        <dbReference type="Proteomes" id="UP001183643"/>
    </source>
</evidence>
<proteinExistence type="predicted"/>
<feature type="chain" id="PRO_5042037581" description="Lipoprotein" evidence="2">
    <location>
        <begin position="29"/>
        <end position="239"/>
    </location>
</feature>
<feature type="signal peptide" evidence="2">
    <location>
        <begin position="1"/>
        <end position="28"/>
    </location>
</feature>
<dbReference type="AlphaFoldDB" id="A0AAE3YUJ7"/>
<organism evidence="3 4">
    <name type="scientific">Catenuloplanes atrovinosus</name>
    <dbReference type="NCBI Taxonomy" id="137266"/>
    <lineage>
        <taxon>Bacteria</taxon>
        <taxon>Bacillati</taxon>
        <taxon>Actinomycetota</taxon>
        <taxon>Actinomycetes</taxon>
        <taxon>Micromonosporales</taxon>
        <taxon>Micromonosporaceae</taxon>
        <taxon>Catenuloplanes</taxon>
    </lineage>
</organism>
<dbReference type="Proteomes" id="UP001183643">
    <property type="component" value="Unassembled WGS sequence"/>
</dbReference>
<feature type="transmembrane region" description="Helical" evidence="1">
    <location>
        <begin position="203"/>
        <end position="225"/>
    </location>
</feature>
<sequence length="239" mass="24434">MAATPRTVARLAGALAVLAIGLAGCSSSDNGTTVPAPTTEETTETARVLATATGVQGMCYGWNLQDSSSYQDQAVSRGSSLGPAVAVDSDPAKCREYVEVVARITYTSSSSESDDSASLSVESNSPRVDKWQLTQRLREMGFTDDAFINDPGFVIMHAALALPLITAESGAATPVPATAPSAATNAPSAALPPAGNDFLRDRWGFLVAAGVLLLVGAGAIALGAWERGRAPKPTPPAAS</sequence>
<reference evidence="3" key="1">
    <citation type="submission" date="2023-07" db="EMBL/GenBank/DDBJ databases">
        <title>Sequencing the genomes of 1000 actinobacteria strains.</title>
        <authorList>
            <person name="Klenk H.-P."/>
        </authorList>
    </citation>
    <scope>NUCLEOTIDE SEQUENCE</scope>
    <source>
        <strain evidence="3">DSM 44707</strain>
    </source>
</reference>
<evidence type="ECO:0000313" key="3">
    <source>
        <dbReference type="EMBL" id="MDR7280163.1"/>
    </source>
</evidence>
<keyword evidence="1" id="KW-0812">Transmembrane</keyword>
<evidence type="ECO:0008006" key="5">
    <source>
        <dbReference type="Google" id="ProtNLM"/>
    </source>
</evidence>
<dbReference type="EMBL" id="JAVDYB010000001">
    <property type="protein sequence ID" value="MDR7280163.1"/>
    <property type="molecule type" value="Genomic_DNA"/>
</dbReference>
<evidence type="ECO:0000256" key="1">
    <source>
        <dbReference type="SAM" id="Phobius"/>
    </source>
</evidence>
<accession>A0AAE3YUJ7</accession>
<keyword evidence="2" id="KW-0732">Signal</keyword>
<keyword evidence="1" id="KW-1133">Transmembrane helix</keyword>
<dbReference type="PROSITE" id="PS51257">
    <property type="entry name" value="PROKAR_LIPOPROTEIN"/>
    <property type="match status" value="1"/>
</dbReference>
<dbReference type="RefSeq" id="WP_310374379.1">
    <property type="nucleotide sequence ID" value="NZ_JAVDYB010000001.1"/>
</dbReference>